<organism evidence="4 5">
    <name type="scientific">Gigaspora rosea</name>
    <dbReference type="NCBI Taxonomy" id="44941"/>
    <lineage>
        <taxon>Eukaryota</taxon>
        <taxon>Fungi</taxon>
        <taxon>Fungi incertae sedis</taxon>
        <taxon>Mucoromycota</taxon>
        <taxon>Glomeromycotina</taxon>
        <taxon>Glomeromycetes</taxon>
        <taxon>Diversisporales</taxon>
        <taxon>Gigasporaceae</taxon>
        <taxon>Gigaspora</taxon>
    </lineage>
</organism>
<dbReference type="PANTHER" id="PTHR35385">
    <property type="entry name" value="PROTEIN B, PUTATIVE-RELATED-RELATED"/>
    <property type="match status" value="1"/>
</dbReference>
<proteinExistence type="predicted"/>
<feature type="region of interest" description="Disordered" evidence="2">
    <location>
        <begin position="316"/>
        <end position="336"/>
    </location>
</feature>
<comment type="caution">
    <text evidence="4">The sequence shown here is derived from an EMBL/GenBank/DDBJ whole genome shotgun (WGS) entry which is preliminary data.</text>
</comment>
<evidence type="ECO:0000256" key="2">
    <source>
        <dbReference type="SAM" id="MobiDB-lite"/>
    </source>
</evidence>
<sequence>MKKILYASSGSEMNKQYEEFKQSFYKYPLLQRHFELLWGRHHFWALSFRTVLPIRGNNTNNYIERSFSILLGIAHKHPGHFRTAKRFLCPGWETVDMNSIERTNVENEFLVRSIEQNNLYCVVNSGIGVCTCPVGASGAPCKHQGAVAIKYHIAMFNFIPSLTPKDRTIYSYIALGNFSEDRSFYASLRTETFQQNQERLLSSDAPNENLDEATEYENFDESTEWRELNREGEDTGNISTFLEEIKADYENSSSQLRIALDKFAERYRRAKSMSIPWLVSFLYELNRNSNAAVNVRSGSAIQNEDLDSHVIPCRKKKKAGKKEHNLSRHVMANQQN</sequence>
<dbReference type="STRING" id="44941.A0A397UIV4"/>
<keyword evidence="1" id="KW-0862">Zinc</keyword>
<evidence type="ECO:0000313" key="4">
    <source>
        <dbReference type="EMBL" id="RIB09047.1"/>
    </source>
</evidence>
<evidence type="ECO:0000259" key="3">
    <source>
        <dbReference type="PROSITE" id="PS50966"/>
    </source>
</evidence>
<dbReference type="Pfam" id="PF04434">
    <property type="entry name" value="SWIM"/>
    <property type="match status" value="1"/>
</dbReference>
<dbReference type="PROSITE" id="PS50966">
    <property type="entry name" value="ZF_SWIM"/>
    <property type="match status" value="1"/>
</dbReference>
<name>A0A397UIV4_9GLOM</name>
<reference evidence="4 5" key="1">
    <citation type="submission" date="2018-06" db="EMBL/GenBank/DDBJ databases">
        <title>Comparative genomics reveals the genomic features of Rhizophagus irregularis, R. cerebriforme, R. diaphanum and Gigaspora rosea, and their symbiotic lifestyle signature.</title>
        <authorList>
            <person name="Morin E."/>
            <person name="San Clemente H."/>
            <person name="Chen E.C.H."/>
            <person name="De La Providencia I."/>
            <person name="Hainaut M."/>
            <person name="Kuo A."/>
            <person name="Kohler A."/>
            <person name="Murat C."/>
            <person name="Tang N."/>
            <person name="Roy S."/>
            <person name="Loubradou J."/>
            <person name="Henrissat B."/>
            <person name="Grigoriev I.V."/>
            <person name="Corradi N."/>
            <person name="Roux C."/>
            <person name="Martin F.M."/>
        </authorList>
    </citation>
    <scope>NUCLEOTIDE SEQUENCE [LARGE SCALE GENOMIC DNA]</scope>
    <source>
        <strain evidence="4 5">DAOM 194757</strain>
    </source>
</reference>
<gene>
    <name evidence="4" type="ORF">C2G38_2251622</name>
</gene>
<keyword evidence="1" id="KW-0479">Metal-binding</keyword>
<dbReference type="OrthoDB" id="6771815at2759"/>
<dbReference type="AlphaFoldDB" id="A0A397UIV4"/>
<dbReference type="EMBL" id="QKWP01001422">
    <property type="protein sequence ID" value="RIB09047.1"/>
    <property type="molecule type" value="Genomic_DNA"/>
</dbReference>
<dbReference type="InterPro" id="IPR007527">
    <property type="entry name" value="Znf_SWIM"/>
</dbReference>
<accession>A0A397UIV4</accession>
<evidence type="ECO:0000313" key="5">
    <source>
        <dbReference type="Proteomes" id="UP000266673"/>
    </source>
</evidence>
<feature type="domain" description="SWIM-type" evidence="3">
    <location>
        <begin position="120"/>
        <end position="152"/>
    </location>
</feature>
<dbReference type="GO" id="GO:0008270">
    <property type="term" value="F:zinc ion binding"/>
    <property type="evidence" value="ECO:0007669"/>
    <property type="project" value="UniProtKB-KW"/>
</dbReference>
<keyword evidence="1" id="KW-0863">Zinc-finger</keyword>
<dbReference type="Proteomes" id="UP000266673">
    <property type="component" value="Unassembled WGS sequence"/>
</dbReference>
<protein>
    <recommendedName>
        <fullName evidence="3">SWIM-type domain-containing protein</fullName>
    </recommendedName>
</protein>
<dbReference type="PANTHER" id="PTHR35385:SF2">
    <property type="entry name" value="PROTEIN B, PUTATIVE-RELATED"/>
    <property type="match status" value="1"/>
</dbReference>
<keyword evidence="5" id="KW-1185">Reference proteome</keyword>
<evidence type="ECO:0000256" key="1">
    <source>
        <dbReference type="PROSITE-ProRule" id="PRU00325"/>
    </source>
</evidence>